<sequence>MVAILEKSEHNVDFHLILDFVEASPLMYALTFKPTVCVSHIGQFWSTARIEITEEGIKILATVDDILRTVTESSLRRNLKLKYDEGISSLSDAELFENLTLMGYNISPNQKFTFQKGQFSHQWKYLICTIMQFLSPKSTGFNEFSSNIATALVCLATNRVYNFSKINFDGMVKNVNNKVSKFLMYPRRARIAQSSALPPVADKSASPLRDVSQGEACPTISSLDAEQDKANIAKTSTLPHESTSRVPSFAADEGKRSGDDAPIKGRRLDEGEEAAEKGSNDTEEMINVLTSMDVATVLSSGVAEVPTGSGFIPTASPPAAEVPTSSDVVPTAGLIFATATVVTPYIRRKGKEKMIESETSKKKKIQGDAEIARIHAEEELQIMIDGLDRSNEIVAMYLQEYHQFATKLPIERRIELISDLVMYQDNYAKVHKYQTLQRKPRYKKQKKDYYMAIEDFIPIGSKEETERFKRKGLRLEQVSEKKLKTLEEVPEEEKATEEVSKDKVKEMMQLVPVEEIYVEALQVKPLIIDWKHLDREDLNQLWALVKESLSIRPASSDKDIEL</sequence>
<dbReference type="EMBL" id="BKCJ010183276">
    <property type="protein sequence ID" value="GEY49423.1"/>
    <property type="molecule type" value="Genomic_DNA"/>
</dbReference>
<dbReference type="AlphaFoldDB" id="A0A699HLC9"/>
<evidence type="ECO:0000256" key="1">
    <source>
        <dbReference type="SAM" id="MobiDB-lite"/>
    </source>
</evidence>
<name>A0A699HLC9_TANCI</name>
<feature type="compositionally biased region" description="Polar residues" evidence="1">
    <location>
        <begin position="234"/>
        <end position="246"/>
    </location>
</feature>
<comment type="caution">
    <text evidence="2">The sequence shown here is derived from an EMBL/GenBank/DDBJ whole genome shotgun (WGS) entry which is preliminary data.</text>
</comment>
<feature type="compositionally biased region" description="Basic and acidic residues" evidence="1">
    <location>
        <begin position="252"/>
        <end position="280"/>
    </location>
</feature>
<accession>A0A699HLC9</accession>
<evidence type="ECO:0000313" key="2">
    <source>
        <dbReference type="EMBL" id="GEY49423.1"/>
    </source>
</evidence>
<feature type="region of interest" description="Disordered" evidence="1">
    <location>
        <begin position="234"/>
        <end position="282"/>
    </location>
</feature>
<feature type="region of interest" description="Disordered" evidence="1">
    <location>
        <begin position="196"/>
        <end position="217"/>
    </location>
</feature>
<gene>
    <name evidence="2" type="ORF">Tci_421397</name>
</gene>
<organism evidence="2">
    <name type="scientific">Tanacetum cinerariifolium</name>
    <name type="common">Dalmatian daisy</name>
    <name type="synonym">Chrysanthemum cinerariifolium</name>
    <dbReference type="NCBI Taxonomy" id="118510"/>
    <lineage>
        <taxon>Eukaryota</taxon>
        <taxon>Viridiplantae</taxon>
        <taxon>Streptophyta</taxon>
        <taxon>Embryophyta</taxon>
        <taxon>Tracheophyta</taxon>
        <taxon>Spermatophyta</taxon>
        <taxon>Magnoliopsida</taxon>
        <taxon>eudicotyledons</taxon>
        <taxon>Gunneridae</taxon>
        <taxon>Pentapetalae</taxon>
        <taxon>asterids</taxon>
        <taxon>campanulids</taxon>
        <taxon>Asterales</taxon>
        <taxon>Asteraceae</taxon>
        <taxon>Asteroideae</taxon>
        <taxon>Anthemideae</taxon>
        <taxon>Anthemidinae</taxon>
        <taxon>Tanacetum</taxon>
    </lineage>
</organism>
<protein>
    <submittedName>
        <fullName evidence="2">Synaptobrevin, longin-like domain protein</fullName>
    </submittedName>
</protein>
<reference evidence="2" key="1">
    <citation type="journal article" date="2019" name="Sci. Rep.">
        <title>Draft genome of Tanacetum cinerariifolium, the natural source of mosquito coil.</title>
        <authorList>
            <person name="Yamashiro T."/>
            <person name="Shiraishi A."/>
            <person name="Satake H."/>
            <person name="Nakayama K."/>
        </authorList>
    </citation>
    <scope>NUCLEOTIDE SEQUENCE</scope>
</reference>
<proteinExistence type="predicted"/>